<evidence type="ECO:0000313" key="2">
    <source>
        <dbReference type="Proteomes" id="UP001589733"/>
    </source>
</evidence>
<gene>
    <name evidence="1" type="ORF">ACFFLM_12525</name>
</gene>
<comment type="caution">
    <text evidence="1">The sequence shown here is derived from an EMBL/GenBank/DDBJ whole genome shotgun (WGS) entry which is preliminary data.</text>
</comment>
<reference evidence="1 2" key="1">
    <citation type="submission" date="2024-09" db="EMBL/GenBank/DDBJ databases">
        <authorList>
            <person name="Sun Q."/>
            <person name="Mori K."/>
        </authorList>
    </citation>
    <scope>NUCLEOTIDE SEQUENCE [LARGE SCALE GENOMIC DNA]</scope>
    <source>
        <strain evidence="1 2">JCM 13503</strain>
    </source>
</reference>
<proteinExistence type="predicted"/>
<accession>A0ABV6AZ80</accession>
<dbReference type="Proteomes" id="UP001589733">
    <property type="component" value="Unassembled WGS sequence"/>
</dbReference>
<keyword evidence="2" id="KW-1185">Reference proteome</keyword>
<dbReference type="InterPro" id="IPR037175">
    <property type="entry name" value="KFase_sf"/>
</dbReference>
<organism evidence="1 2">
    <name type="scientific">Deinococcus oregonensis</name>
    <dbReference type="NCBI Taxonomy" id="1805970"/>
    <lineage>
        <taxon>Bacteria</taxon>
        <taxon>Thermotogati</taxon>
        <taxon>Deinococcota</taxon>
        <taxon>Deinococci</taxon>
        <taxon>Deinococcales</taxon>
        <taxon>Deinococcaceae</taxon>
        <taxon>Deinococcus</taxon>
    </lineage>
</organism>
<evidence type="ECO:0000313" key="1">
    <source>
        <dbReference type="EMBL" id="MFB9992793.1"/>
    </source>
</evidence>
<sequence>MPTLPAALQDISRALTPGHPSWPGDPEFVLHPRARMAAGDSVNTGELVLSTHTGTHVDAPWHYADAAEKLDAVPLSHYVGRCLVIRVQGSGEPARVGVDALAGLLDQLPSRVLLHTGQPAHWATFPEDFTALHPDLIAELARRGVTLIGTDSPSVDPLTSKTLAAHAACFAAGILILEGLNLSSVQDGEYDLMCLPMPLASGTDAAGNYIGVDGAPARAVLLPAGTLAALESAQMPTEKEVEALSGLGE</sequence>
<dbReference type="SUPFAM" id="SSF102198">
    <property type="entry name" value="Putative cyclase"/>
    <property type="match status" value="1"/>
</dbReference>
<dbReference type="Pfam" id="PF04199">
    <property type="entry name" value="Cyclase"/>
    <property type="match status" value="1"/>
</dbReference>
<protein>
    <submittedName>
        <fullName evidence="1">Cyclase family protein</fullName>
    </submittedName>
</protein>
<name>A0ABV6AZ80_9DEIO</name>
<dbReference type="EMBL" id="JBHLYR010000038">
    <property type="protein sequence ID" value="MFB9992793.1"/>
    <property type="molecule type" value="Genomic_DNA"/>
</dbReference>
<dbReference type="PANTHER" id="PTHR31118">
    <property type="entry name" value="CYCLASE-LIKE PROTEIN 2"/>
    <property type="match status" value="1"/>
</dbReference>
<dbReference type="Gene3D" id="3.50.30.50">
    <property type="entry name" value="Putative cyclase"/>
    <property type="match status" value="1"/>
</dbReference>
<dbReference type="InterPro" id="IPR007325">
    <property type="entry name" value="KFase/CYL"/>
</dbReference>
<dbReference type="PANTHER" id="PTHR31118:SF32">
    <property type="entry name" value="KYNURENINE FORMAMIDASE"/>
    <property type="match status" value="1"/>
</dbReference>
<dbReference type="RefSeq" id="WP_380010355.1">
    <property type="nucleotide sequence ID" value="NZ_JBHLYR010000038.1"/>
</dbReference>